<reference evidence="2 3" key="1">
    <citation type="submission" date="2024-02" db="EMBL/GenBank/DDBJ databases">
        <authorList>
            <person name="Chen Y."/>
            <person name="Shah S."/>
            <person name="Dougan E. K."/>
            <person name="Thang M."/>
            <person name="Chan C."/>
        </authorList>
    </citation>
    <scope>NUCLEOTIDE SEQUENCE [LARGE SCALE GENOMIC DNA]</scope>
</reference>
<sequence length="121" mass="13160">MPGDDSSKSRLSTAEDLVICAAEGRPERLKVELRLYRQQLEQVHVLERLDMAAWNCLQRGSSSSSAWASSWALPRNFAGSSRNQAPMLLTVNGMATGTRPDPEESAQDELLSASSPNAPTT</sequence>
<dbReference type="Proteomes" id="UP001642464">
    <property type="component" value="Unassembled WGS sequence"/>
</dbReference>
<evidence type="ECO:0000313" key="2">
    <source>
        <dbReference type="EMBL" id="CAK9078793.1"/>
    </source>
</evidence>
<comment type="caution">
    <text evidence="2">The sequence shown here is derived from an EMBL/GenBank/DDBJ whole genome shotgun (WGS) entry which is preliminary data.</text>
</comment>
<keyword evidence="3" id="KW-1185">Reference proteome</keyword>
<accession>A0ABP0PRW9</accession>
<feature type="compositionally biased region" description="Polar residues" evidence="1">
    <location>
        <begin position="112"/>
        <end position="121"/>
    </location>
</feature>
<dbReference type="EMBL" id="CAXAMM010038544">
    <property type="protein sequence ID" value="CAK9078793.1"/>
    <property type="molecule type" value="Genomic_DNA"/>
</dbReference>
<name>A0ABP0PRW9_9DINO</name>
<organism evidence="2 3">
    <name type="scientific">Durusdinium trenchii</name>
    <dbReference type="NCBI Taxonomy" id="1381693"/>
    <lineage>
        <taxon>Eukaryota</taxon>
        <taxon>Sar</taxon>
        <taxon>Alveolata</taxon>
        <taxon>Dinophyceae</taxon>
        <taxon>Suessiales</taxon>
        <taxon>Symbiodiniaceae</taxon>
        <taxon>Durusdinium</taxon>
    </lineage>
</organism>
<gene>
    <name evidence="2" type="ORF">SCF082_LOCUS37624</name>
</gene>
<proteinExistence type="predicted"/>
<feature type="region of interest" description="Disordered" evidence="1">
    <location>
        <begin position="93"/>
        <end position="121"/>
    </location>
</feature>
<evidence type="ECO:0000256" key="1">
    <source>
        <dbReference type="SAM" id="MobiDB-lite"/>
    </source>
</evidence>
<evidence type="ECO:0000313" key="3">
    <source>
        <dbReference type="Proteomes" id="UP001642464"/>
    </source>
</evidence>
<protein>
    <submittedName>
        <fullName evidence="2">Uncharacterized protein</fullName>
    </submittedName>
</protein>